<dbReference type="STRING" id="556484.B5Y591"/>
<dbReference type="InterPro" id="IPR019591">
    <property type="entry name" value="Mrp/NBP35_ATP-bd"/>
</dbReference>
<sequence>EVLSTLKSVIDPDLGSDIVTLGFVQNLKLDGRDVSFDVELTTPACPVKEQFQLDCQQLVQDLPWTNNIQVTMTAQPSVQETATLGMSQVGAVIAVSSCKGGVGKSTTAVNLAFSLQRLGATVGIFDADVYGPSLPTMITPQDDTVRFVGRQVAPLQRNGVRLMSFGYVNDGSAVMRGPMVTQLLDQFLSVTHWGALDYLILDMPPGTGDIQLTLTQKLNITAAVIVTTPQELSFADVVRGVEMFDTVNVPCIAVVENMAYYESADPEKIQIFGAGHRDRLSQQWGIEHSFSIPLLNKIAANGDNGTPFVLEFPDSPPAKIYQELASAVVSEVAKTKFAKSMRPSVQYDAESHLLQVSQNGVGSTDEEHVATLPPAELRRACRCAACVEELTGRQILVPSSVSDKIAPRNMVPTGNYALSVDWSDGHRSLYPYRQIRAL</sequence>
<dbReference type="InterPro" id="IPR027417">
    <property type="entry name" value="P-loop_NTPase"/>
</dbReference>
<dbReference type="Pfam" id="PF06155">
    <property type="entry name" value="GBBH-like_N"/>
    <property type="match status" value="1"/>
</dbReference>
<dbReference type="SUPFAM" id="SSF117916">
    <property type="entry name" value="Fe-S cluster assembly (FSCA) domain-like"/>
    <property type="match status" value="1"/>
</dbReference>
<dbReference type="Proteomes" id="UP000000759">
    <property type="component" value="Chromosome 3"/>
</dbReference>
<dbReference type="EMBL" id="CP001142">
    <property type="protein sequence ID" value="ACI65896.1"/>
    <property type="molecule type" value="Genomic_DNA"/>
</dbReference>
<dbReference type="OrthoDB" id="1741334at2759"/>
<dbReference type="SUPFAM" id="SSF52540">
    <property type="entry name" value="P-loop containing nucleoside triphosphate hydrolases"/>
    <property type="match status" value="1"/>
</dbReference>
<dbReference type="HAMAP" id="MF_02040">
    <property type="entry name" value="Mrp_NBP35"/>
    <property type="match status" value="1"/>
</dbReference>
<dbReference type="InterPro" id="IPR000808">
    <property type="entry name" value="Mrp-like_CS"/>
</dbReference>
<keyword evidence="3" id="KW-0067">ATP-binding</keyword>
<keyword evidence="10" id="KW-1185">Reference proteome</keyword>
<dbReference type="eggNOG" id="KOG3022">
    <property type="taxonomic scope" value="Eukaryota"/>
</dbReference>
<accession>B5Y591</accession>
<feature type="domain" description="Gamma-butyrobetaine hydroxylase-like N-terminal" evidence="8">
    <location>
        <begin position="365"/>
        <end position="434"/>
    </location>
</feature>
<dbReference type="GeneID" id="7204017"/>
<proteinExistence type="inferred from homology"/>
<gene>
    <name evidence="9" type="ORF">PHATR_1494</name>
</gene>
<dbReference type="Gene3D" id="3.30.300.130">
    <property type="entry name" value="Fe-S cluster assembly (FSCA)"/>
    <property type="match status" value="1"/>
</dbReference>
<dbReference type="GO" id="GO:0140663">
    <property type="term" value="F:ATP-dependent FeS chaperone activity"/>
    <property type="evidence" value="ECO:0007669"/>
    <property type="project" value="InterPro"/>
</dbReference>
<reference evidence="9 10" key="1">
    <citation type="journal article" date="2008" name="Nature">
        <title>The Phaeodactylum genome reveals the evolutionary history of diatom genomes.</title>
        <authorList>
            <person name="Bowler C."/>
            <person name="Allen A.E."/>
            <person name="Badger J.H."/>
            <person name="Grimwood J."/>
            <person name="Jabbari K."/>
            <person name="Kuo A."/>
            <person name="Maheswari U."/>
            <person name="Martens C."/>
            <person name="Maumus F."/>
            <person name="Otillar R.P."/>
            <person name="Rayko E."/>
            <person name="Salamov A."/>
            <person name="Vandepoele K."/>
            <person name="Beszteri B."/>
            <person name="Gruber A."/>
            <person name="Heijde M."/>
            <person name="Katinka M."/>
            <person name="Mock T."/>
            <person name="Valentin K."/>
            <person name="Verret F."/>
            <person name="Berges J.A."/>
            <person name="Brownlee C."/>
            <person name="Cadoret J.P."/>
            <person name="Chiovitti A."/>
            <person name="Choi C.J."/>
            <person name="Coesel S."/>
            <person name="De Martino A."/>
            <person name="Detter J.C."/>
            <person name="Durkin C."/>
            <person name="Falciatore A."/>
            <person name="Fournet J."/>
            <person name="Haruta M."/>
            <person name="Huysman M.J."/>
            <person name="Jenkins B.D."/>
            <person name="Jiroutova K."/>
            <person name="Jorgensen R.E."/>
            <person name="Joubert Y."/>
            <person name="Kaplan A."/>
            <person name="Kroger N."/>
            <person name="Kroth P.G."/>
            <person name="La Roche J."/>
            <person name="Lindquist E."/>
            <person name="Lommer M."/>
            <person name="Martin-Jezequel V."/>
            <person name="Lopez P.J."/>
            <person name="Lucas S."/>
            <person name="Mangogna M."/>
            <person name="McGinnis K."/>
            <person name="Medlin L.K."/>
            <person name="Montsant A."/>
            <person name="Oudot-Le Secq M.P."/>
            <person name="Napoli C."/>
            <person name="Obornik M."/>
            <person name="Parker M.S."/>
            <person name="Petit J.L."/>
            <person name="Porcel B.M."/>
            <person name="Poulsen N."/>
            <person name="Robison M."/>
            <person name="Rychlewski L."/>
            <person name="Rynearson T.A."/>
            <person name="Schmutz J."/>
            <person name="Shapiro H."/>
            <person name="Siaut M."/>
            <person name="Stanley M."/>
            <person name="Sussman M.R."/>
            <person name="Taylor A.R."/>
            <person name="Vardi A."/>
            <person name="von Dassow P."/>
            <person name="Vyverman W."/>
            <person name="Willis A."/>
            <person name="Wyrwicz L.S."/>
            <person name="Rokhsar D.S."/>
            <person name="Weissenbach J."/>
            <person name="Armbrust E.V."/>
            <person name="Green B.R."/>
            <person name="Van de Peer Y."/>
            <person name="Grigoriev I.V."/>
        </authorList>
    </citation>
    <scope>NUCLEOTIDE SEQUENCE [LARGE SCALE GENOMIC DNA]</scope>
    <source>
        <strain evidence="9 10">CCAP 1055/1</strain>
    </source>
</reference>
<dbReference type="KEGG" id="pti:PHATR_1494"/>
<evidence type="ECO:0000259" key="7">
    <source>
        <dbReference type="Pfam" id="PF01883"/>
    </source>
</evidence>
<keyword evidence="5" id="KW-0411">Iron-sulfur</keyword>
<dbReference type="GO" id="GO:0016226">
    <property type="term" value="P:iron-sulfur cluster assembly"/>
    <property type="evidence" value="ECO:0007669"/>
    <property type="project" value="InterPro"/>
</dbReference>
<dbReference type="PANTHER" id="PTHR42961:SF2">
    <property type="entry name" value="IRON-SULFUR PROTEIN NUBPL"/>
    <property type="match status" value="1"/>
</dbReference>
<evidence type="ECO:0000313" key="9">
    <source>
        <dbReference type="EMBL" id="ACI65896.1"/>
    </source>
</evidence>
<dbReference type="InterPro" id="IPR034904">
    <property type="entry name" value="FSCA_dom_sf"/>
</dbReference>
<feature type="non-terminal residue" evidence="9">
    <location>
        <position position="438"/>
    </location>
</feature>
<dbReference type="FunCoup" id="B5Y591">
    <property type="interactions" value="42"/>
</dbReference>
<dbReference type="PROSITE" id="PS01215">
    <property type="entry name" value="MRP"/>
    <property type="match status" value="1"/>
</dbReference>
<dbReference type="InterPro" id="IPR033756">
    <property type="entry name" value="YlxH/NBP35"/>
</dbReference>
<evidence type="ECO:0000256" key="2">
    <source>
        <dbReference type="ARBA" id="ARBA00022741"/>
    </source>
</evidence>
<dbReference type="Pfam" id="PF01883">
    <property type="entry name" value="FeS_assembly_P"/>
    <property type="match status" value="1"/>
</dbReference>
<keyword evidence="1" id="KW-0479">Metal-binding</keyword>
<dbReference type="InterPro" id="IPR038492">
    <property type="entry name" value="GBBH-like_N_sf"/>
</dbReference>
<feature type="non-terminal residue" evidence="9">
    <location>
        <position position="1"/>
    </location>
</feature>
<dbReference type="GO" id="GO:0051539">
    <property type="term" value="F:4 iron, 4 sulfur cluster binding"/>
    <property type="evidence" value="ECO:0007669"/>
    <property type="project" value="TreeGrafter"/>
</dbReference>
<keyword evidence="2" id="KW-0547">Nucleotide-binding</keyword>
<dbReference type="Pfam" id="PF10609">
    <property type="entry name" value="ParA"/>
    <property type="match status" value="1"/>
</dbReference>
<comment type="similarity">
    <text evidence="6">Belongs to the Mrp/NBP35 ATP-binding proteins family.</text>
</comment>
<dbReference type="RefSeq" id="XP_002186426.1">
    <property type="nucleotide sequence ID" value="XM_002186390.1"/>
</dbReference>
<dbReference type="PANTHER" id="PTHR42961">
    <property type="entry name" value="IRON-SULFUR PROTEIN NUBPL"/>
    <property type="match status" value="1"/>
</dbReference>
<dbReference type="AlphaFoldDB" id="B5Y591"/>
<dbReference type="GO" id="GO:0005524">
    <property type="term" value="F:ATP binding"/>
    <property type="evidence" value="ECO:0007669"/>
    <property type="project" value="UniProtKB-KW"/>
</dbReference>
<dbReference type="InParanoid" id="B5Y591"/>
<dbReference type="GO" id="GO:0046872">
    <property type="term" value="F:metal ion binding"/>
    <property type="evidence" value="ECO:0007669"/>
    <property type="project" value="UniProtKB-KW"/>
</dbReference>
<dbReference type="InterPro" id="IPR002744">
    <property type="entry name" value="MIP18-like"/>
</dbReference>
<dbReference type="Gene3D" id="3.40.50.300">
    <property type="entry name" value="P-loop containing nucleotide triphosphate hydrolases"/>
    <property type="match status" value="1"/>
</dbReference>
<evidence type="ECO:0000313" key="10">
    <source>
        <dbReference type="Proteomes" id="UP000000759"/>
    </source>
</evidence>
<dbReference type="Gene3D" id="3.30.2020.30">
    <property type="match status" value="1"/>
</dbReference>
<protein>
    <submittedName>
        <fullName evidence="9">Uncharacterized protein</fullName>
    </submittedName>
</protein>
<dbReference type="InterPro" id="IPR044304">
    <property type="entry name" value="NUBPL-like"/>
</dbReference>
<keyword evidence="4" id="KW-0408">Iron</keyword>
<evidence type="ECO:0000256" key="4">
    <source>
        <dbReference type="ARBA" id="ARBA00023004"/>
    </source>
</evidence>
<evidence type="ECO:0000256" key="1">
    <source>
        <dbReference type="ARBA" id="ARBA00022723"/>
    </source>
</evidence>
<reference evidence="10" key="2">
    <citation type="submission" date="2008-08" db="EMBL/GenBank/DDBJ databases">
        <authorList>
            <consortium name="Diatom Consortium"/>
            <person name="Grigoriev I."/>
            <person name="Grimwood J."/>
            <person name="Kuo A."/>
            <person name="Otillar R.P."/>
            <person name="Salamov A."/>
            <person name="Detter J.C."/>
            <person name="Lindquist E."/>
            <person name="Shapiro H."/>
            <person name="Lucas S."/>
            <person name="Glavina del Rio T."/>
            <person name="Pitluck S."/>
            <person name="Rokhsar D."/>
            <person name="Bowler C."/>
        </authorList>
    </citation>
    <scope>GENOME REANNOTATION</scope>
    <source>
        <strain evidence="10">CCAP 1055/1</strain>
    </source>
</reference>
<evidence type="ECO:0000256" key="3">
    <source>
        <dbReference type="ARBA" id="ARBA00022840"/>
    </source>
</evidence>
<evidence type="ECO:0000256" key="6">
    <source>
        <dbReference type="ARBA" id="ARBA00024036"/>
    </source>
</evidence>
<name>B5Y591_PHATC</name>
<evidence type="ECO:0000256" key="5">
    <source>
        <dbReference type="ARBA" id="ARBA00023014"/>
    </source>
</evidence>
<feature type="domain" description="MIP18 family-like" evidence="7">
    <location>
        <begin position="1"/>
        <end position="70"/>
    </location>
</feature>
<organism evidence="9 10">
    <name type="scientific">Phaeodactylum tricornutum (strain CCAP 1055/1)</name>
    <dbReference type="NCBI Taxonomy" id="556484"/>
    <lineage>
        <taxon>Eukaryota</taxon>
        <taxon>Sar</taxon>
        <taxon>Stramenopiles</taxon>
        <taxon>Ochrophyta</taxon>
        <taxon>Bacillariophyta</taxon>
        <taxon>Bacillariophyceae</taxon>
        <taxon>Bacillariophycidae</taxon>
        <taxon>Naviculales</taxon>
        <taxon>Phaeodactylaceae</taxon>
        <taxon>Phaeodactylum</taxon>
    </lineage>
</organism>
<dbReference type="InterPro" id="IPR010376">
    <property type="entry name" value="GBBH-like_N"/>
</dbReference>
<dbReference type="PaxDb" id="2850-Phatr1494"/>
<evidence type="ECO:0000259" key="8">
    <source>
        <dbReference type="Pfam" id="PF06155"/>
    </source>
</evidence>
<dbReference type="CDD" id="cd02037">
    <property type="entry name" value="Mrp_NBP35"/>
    <property type="match status" value="1"/>
</dbReference>